<dbReference type="PANTHER" id="PTHR42973">
    <property type="entry name" value="BINDING OXIDOREDUCTASE, PUTATIVE (AFU_ORTHOLOGUE AFUA_1G17690)-RELATED"/>
    <property type="match status" value="1"/>
</dbReference>
<evidence type="ECO:0000256" key="6">
    <source>
        <dbReference type="SAM" id="MobiDB-lite"/>
    </source>
</evidence>
<feature type="compositionally biased region" description="Pro residues" evidence="6">
    <location>
        <begin position="506"/>
        <end position="516"/>
    </location>
</feature>
<dbReference type="GO" id="GO:0071949">
    <property type="term" value="F:FAD binding"/>
    <property type="evidence" value="ECO:0007669"/>
    <property type="project" value="InterPro"/>
</dbReference>
<feature type="compositionally biased region" description="Low complexity" evidence="6">
    <location>
        <begin position="494"/>
        <end position="505"/>
    </location>
</feature>
<dbReference type="InterPro" id="IPR016169">
    <property type="entry name" value="FAD-bd_PCMH_sub2"/>
</dbReference>
<feature type="non-terminal residue" evidence="9">
    <location>
        <position position="1"/>
    </location>
</feature>
<evidence type="ECO:0000256" key="3">
    <source>
        <dbReference type="ARBA" id="ARBA00022729"/>
    </source>
</evidence>
<keyword evidence="4" id="KW-0274">FAD</keyword>
<evidence type="ECO:0000313" key="9">
    <source>
        <dbReference type="EMBL" id="TVY14108.1"/>
    </source>
</evidence>
<dbReference type="InterPro" id="IPR036318">
    <property type="entry name" value="FAD-bd_PCMH-like_sf"/>
</dbReference>
<dbReference type="SUPFAM" id="SSF56176">
    <property type="entry name" value="FAD-binding/transporter-associated domain-like"/>
    <property type="match status" value="1"/>
</dbReference>
<keyword evidence="5" id="KW-0560">Oxidoreductase</keyword>
<organism evidence="9 10">
    <name type="scientific">Lachnellula arida</name>
    <dbReference type="NCBI Taxonomy" id="1316785"/>
    <lineage>
        <taxon>Eukaryota</taxon>
        <taxon>Fungi</taxon>
        <taxon>Dikarya</taxon>
        <taxon>Ascomycota</taxon>
        <taxon>Pezizomycotina</taxon>
        <taxon>Leotiomycetes</taxon>
        <taxon>Helotiales</taxon>
        <taxon>Lachnaceae</taxon>
        <taxon>Lachnellula</taxon>
    </lineage>
</organism>
<reference evidence="9 10" key="1">
    <citation type="submission" date="2018-05" db="EMBL/GenBank/DDBJ databases">
        <title>Whole genome sequencing for identification of molecular markers to develop diagnostic detection tools for the regulated plant pathogen Lachnellula willkommii.</title>
        <authorList>
            <person name="Giroux E."/>
            <person name="Bilodeau G."/>
        </authorList>
    </citation>
    <scope>NUCLEOTIDE SEQUENCE [LARGE SCALE GENOMIC DNA]</scope>
    <source>
        <strain evidence="9 10">CBS 203.66</strain>
    </source>
</reference>
<dbReference type="Gene3D" id="3.40.462.20">
    <property type="match status" value="1"/>
</dbReference>
<evidence type="ECO:0000256" key="5">
    <source>
        <dbReference type="ARBA" id="ARBA00023002"/>
    </source>
</evidence>
<feature type="domain" description="FAD-binding PCMH-type" evidence="8">
    <location>
        <begin position="61"/>
        <end position="234"/>
    </location>
</feature>
<sequence length="526" mass="55211">IMASFTAFLVAFFVWYGNVPVWALTGSQIAQDLKASLSAGSHVFLPSDPAYANETTARWEITAPPTYVVAVKPDSIVDVQKVVNYASKNNVPFLATGGGHGYSNTLSALQNGLSLDMGNFSTIEINSTANTMKIGGSVRGTSVIAALQNAGKEMPVGQCTCIGMTGFTLGGGIGPYSGLYGTASDSVAEIEMVTGTGEILTVSQSQHPDLFWGMKGAGFNYGVVTAITYNVYNATNSGQAVNADMTFPGSLNGSVWELARSFVGNHPKELAITFSISYNATLGEMAIVGNFIYAGPRTALTSLIQPFLDLQPTLLNITSVPWKDVASSALYGATNQGCAGSGVEYVPYSVNLYQIDVPSMIAVVNFMNATMAATPDVQTALVALAQYAPSGFQLHADAASAFPYRDAVIFAQIDGFAFSAAPVPALTKFGSEVRDLLHKGSGKTDLETYVHFANGDEGEAAWYTQGKLGSLKALKADYDPRSLFSFYNAVGRGSASAQTPNTPSAPTSPPARPPSPSRNSTAPWPG</sequence>
<feature type="signal peptide" evidence="7">
    <location>
        <begin position="1"/>
        <end position="23"/>
    </location>
</feature>
<feature type="compositionally biased region" description="Low complexity" evidence="6">
    <location>
        <begin position="517"/>
        <end position="526"/>
    </location>
</feature>
<comment type="caution">
    <text evidence="9">The sequence shown here is derived from an EMBL/GenBank/DDBJ whole genome shotgun (WGS) entry which is preliminary data.</text>
</comment>
<feature type="region of interest" description="Disordered" evidence="6">
    <location>
        <begin position="493"/>
        <end position="526"/>
    </location>
</feature>
<evidence type="ECO:0000259" key="8">
    <source>
        <dbReference type="PROSITE" id="PS51387"/>
    </source>
</evidence>
<dbReference type="Gene3D" id="3.30.465.10">
    <property type="match status" value="1"/>
</dbReference>
<comment type="similarity">
    <text evidence="1">Belongs to the oxygen-dependent FAD-linked oxidoreductase family.</text>
</comment>
<dbReference type="GO" id="GO:0016491">
    <property type="term" value="F:oxidoreductase activity"/>
    <property type="evidence" value="ECO:0007669"/>
    <property type="project" value="UniProtKB-KW"/>
</dbReference>
<evidence type="ECO:0000313" key="10">
    <source>
        <dbReference type="Proteomes" id="UP000469559"/>
    </source>
</evidence>
<accession>A0A8T9B2H6</accession>
<feature type="chain" id="PRO_5035940374" evidence="7">
    <location>
        <begin position="24"/>
        <end position="526"/>
    </location>
</feature>
<dbReference type="PANTHER" id="PTHR42973:SF32">
    <property type="entry name" value="FAD-LINKED OXIDOREDUCTASE AFOF"/>
    <property type="match status" value="1"/>
</dbReference>
<keyword evidence="10" id="KW-1185">Reference proteome</keyword>
<dbReference type="InterPro" id="IPR050416">
    <property type="entry name" value="FAD-linked_Oxidoreductase"/>
</dbReference>
<evidence type="ECO:0000256" key="2">
    <source>
        <dbReference type="ARBA" id="ARBA00022630"/>
    </source>
</evidence>
<keyword evidence="3 7" id="KW-0732">Signal</keyword>
<dbReference type="AlphaFoldDB" id="A0A8T9B2H6"/>
<gene>
    <name evidence="9" type="primary">azaL_2</name>
    <name evidence="9" type="ORF">LARI1_G008168</name>
</gene>
<evidence type="ECO:0000256" key="7">
    <source>
        <dbReference type="SAM" id="SignalP"/>
    </source>
</evidence>
<dbReference type="Proteomes" id="UP000469559">
    <property type="component" value="Unassembled WGS sequence"/>
</dbReference>
<dbReference type="InterPro" id="IPR006094">
    <property type="entry name" value="Oxid_FAD_bind_N"/>
</dbReference>
<dbReference type="Pfam" id="PF01565">
    <property type="entry name" value="FAD_binding_4"/>
    <property type="match status" value="1"/>
</dbReference>
<proteinExistence type="inferred from homology"/>
<name>A0A8T9B2H6_9HELO</name>
<dbReference type="EMBL" id="QGMF01000765">
    <property type="protein sequence ID" value="TVY14108.1"/>
    <property type="molecule type" value="Genomic_DNA"/>
</dbReference>
<evidence type="ECO:0000256" key="1">
    <source>
        <dbReference type="ARBA" id="ARBA00005466"/>
    </source>
</evidence>
<dbReference type="PROSITE" id="PS51387">
    <property type="entry name" value="FAD_PCMH"/>
    <property type="match status" value="1"/>
</dbReference>
<dbReference type="InterPro" id="IPR016166">
    <property type="entry name" value="FAD-bd_PCMH"/>
</dbReference>
<protein>
    <submittedName>
        <fullName evidence="9">FAD-linked oxidoreductase azaL</fullName>
    </submittedName>
</protein>
<evidence type="ECO:0000256" key="4">
    <source>
        <dbReference type="ARBA" id="ARBA00022827"/>
    </source>
</evidence>
<keyword evidence="2" id="KW-0285">Flavoprotein</keyword>
<dbReference type="OrthoDB" id="415825at2759"/>